<feature type="transmembrane region" description="Helical" evidence="9">
    <location>
        <begin position="399"/>
        <end position="425"/>
    </location>
</feature>
<keyword evidence="3 9" id="KW-0813">Transport</keyword>
<keyword evidence="8 9" id="KW-0472">Membrane</keyword>
<feature type="domain" description="ABC transmembrane type-1" evidence="12">
    <location>
        <begin position="318"/>
        <end position="536"/>
    </location>
</feature>
<dbReference type="SUPFAM" id="SSF161098">
    <property type="entry name" value="MetI-like"/>
    <property type="match status" value="1"/>
</dbReference>
<feature type="region of interest" description="Disordered" evidence="11">
    <location>
        <begin position="1"/>
        <end position="33"/>
    </location>
</feature>
<evidence type="ECO:0000313" key="14">
    <source>
        <dbReference type="Proteomes" id="UP001501195"/>
    </source>
</evidence>
<evidence type="ECO:0000256" key="9">
    <source>
        <dbReference type="RuleBase" id="RU363032"/>
    </source>
</evidence>
<keyword evidence="7 9" id="KW-1133">Transmembrane helix</keyword>
<dbReference type="Gene3D" id="1.20.58.370">
    <property type="entry name" value="MalF N-terminal region-like"/>
    <property type="match status" value="1"/>
</dbReference>
<dbReference type="Proteomes" id="UP001501195">
    <property type="component" value="Unassembled WGS sequence"/>
</dbReference>
<dbReference type="PANTHER" id="PTHR47314">
    <property type="entry name" value="MALTOSE/MALTODEXTRIN TRANSPORT SYSTEM PERMEASE PROTEIN MALF"/>
    <property type="match status" value="1"/>
</dbReference>
<evidence type="ECO:0000256" key="3">
    <source>
        <dbReference type="ARBA" id="ARBA00022448"/>
    </source>
</evidence>
<evidence type="ECO:0000256" key="8">
    <source>
        <dbReference type="ARBA" id="ARBA00023136"/>
    </source>
</evidence>
<comment type="function">
    <text evidence="10">Part of the ABC transporter complex MalEFGK involved in maltose/maltodextrin import. Probably responsible for the translocation of the substrate across the membrane.</text>
</comment>
<organism evidence="13 14">
    <name type="scientific">Kineococcus glutinatus</name>
    <dbReference type="NCBI Taxonomy" id="1070872"/>
    <lineage>
        <taxon>Bacteria</taxon>
        <taxon>Bacillati</taxon>
        <taxon>Actinomycetota</taxon>
        <taxon>Actinomycetes</taxon>
        <taxon>Kineosporiales</taxon>
        <taxon>Kineosporiaceae</taxon>
        <taxon>Kineococcus</taxon>
    </lineage>
</organism>
<keyword evidence="4 10" id="KW-1003">Cell membrane</keyword>
<name>A0ABP9I254_9ACTN</name>
<evidence type="ECO:0000256" key="5">
    <source>
        <dbReference type="ARBA" id="ARBA00022597"/>
    </source>
</evidence>
<feature type="compositionally biased region" description="Pro residues" evidence="11">
    <location>
        <begin position="1"/>
        <end position="11"/>
    </location>
</feature>
<comment type="caution">
    <text evidence="13">The sequence shown here is derived from an EMBL/GenBank/DDBJ whole genome shotgun (WGS) entry which is preliminary data.</text>
</comment>
<keyword evidence="6 9" id="KW-0812">Transmembrane</keyword>
<dbReference type="PANTHER" id="PTHR47314:SF1">
    <property type="entry name" value="MALTOSE_MALTODEXTRIN TRANSPORT SYSTEM PERMEASE PROTEIN MALF"/>
    <property type="match status" value="1"/>
</dbReference>
<feature type="transmembrane region" description="Helical" evidence="9">
    <location>
        <begin position="317"/>
        <end position="341"/>
    </location>
</feature>
<evidence type="ECO:0000256" key="6">
    <source>
        <dbReference type="ARBA" id="ARBA00022692"/>
    </source>
</evidence>
<feature type="transmembrane region" description="Helical" evidence="9">
    <location>
        <begin position="446"/>
        <end position="469"/>
    </location>
</feature>
<proteinExistence type="inferred from homology"/>
<dbReference type="Pfam" id="PF16296">
    <property type="entry name" value="TM_PBP2_N"/>
    <property type="match status" value="1"/>
</dbReference>
<accession>A0ABP9I254</accession>
<dbReference type="RefSeq" id="WP_345712901.1">
    <property type="nucleotide sequence ID" value="NZ_BAABIL010000387.1"/>
</dbReference>
<dbReference type="Gene3D" id="1.10.3720.10">
    <property type="entry name" value="MetI-like"/>
    <property type="match status" value="1"/>
</dbReference>
<evidence type="ECO:0000256" key="10">
    <source>
        <dbReference type="RuleBase" id="RU367050"/>
    </source>
</evidence>
<feature type="compositionally biased region" description="Low complexity" evidence="11">
    <location>
        <begin position="14"/>
        <end position="25"/>
    </location>
</feature>
<evidence type="ECO:0000259" key="12">
    <source>
        <dbReference type="PROSITE" id="PS50928"/>
    </source>
</evidence>
<dbReference type="InterPro" id="IPR035277">
    <property type="entry name" value="MalF_N"/>
</dbReference>
<comment type="subcellular location">
    <subcellularLocation>
        <location evidence="1 9">Cell membrane</location>
        <topology evidence="1 9">Multi-pass membrane protein</topology>
    </subcellularLocation>
</comment>
<feature type="transmembrane region" description="Helical" evidence="9">
    <location>
        <begin position="515"/>
        <end position="535"/>
    </location>
</feature>
<feature type="transmembrane region" description="Helical" evidence="9">
    <location>
        <begin position="353"/>
        <end position="376"/>
    </location>
</feature>
<keyword evidence="14" id="KW-1185">Reference proteome</keyword>
<feature type="transmembrane region" description="Helical" evidence="9">
    <location>
        <begin position="42"/>
        <end position="63"/>
    </location>
</feature>
<keyword evidence="5 10" id="KW-0762">Sugar transport</keyword>
<protein>
    <recommendedName>
        <fullName evidence="10">Maltose/maltodextrin transport system permease protein</fullName>
    </recommendedName>
</protein>
<reference evidence="14" key="1">
    <citation type="journal article" date="2019" name="Int. J. Syst. Evol. Microbiol.">
        <title>The Global Catalogue of Microorganisms (GCM) 10K type strain sequencing project: providing services to taxonomists for standard genome sequencing and annotation.</title>
        <authorList>
            <consortium name="The Broad Institute Genomics Platform"/>
            <consortium name="The Broad Institute Genome Sequencing Center for Infectious Disease"/>
            <person name="Wu L."/>
            <person name="Ma J."/>
        </authorList>
    </citation>
    <scope>NUCLEOTIDE SEQUENCE [LARGE SCALE GENOMIC DNA]</scope>
    <source>
        <strain evidence="14">JCM 18126</strain>
    </source>
</reference>
<comment type="similarity">
    <text evidence="2 10">Belongs to the binding-protein-dependent transport system permease family. MalFG subfamily.</text>
</comment>
<evidence type="ECO:0000256" key="11">
    <source>
        <dbReference type="SAM" id="MobiDB-lite"/>
    </source>
</evidence>
<dbReference type="EMBL" id="BAABIL010000387">
    <property type="protein sequence ID" value="GAA4984838.1"/>
    <property type="molecule type" value="Genomic_DNA"/>
</dbReference>
<evidence type="ECO:0000256" key="1">
    <source>
        <dbReference type="ARBA" id="ARBA00004651"/>
    </source>
</evidence>
<dbReference type="InterPro" id="IPR032550">
    <property type="entry name" value="TM_PBP2_N"/>
</dbReference>
<dbReference type="InterPro" id="IPR000515">
    <property type="entry name" value="MetI-like"/>
</dbReference>
<feature type="transmembrane region" description="Helical" evidence="9">
    <location>
        <begin position="69"/>
        <end position="89"/>
    </location>
</feature>
<feature type="transmembrane region" description="Helical" evidence="9">
    <location>
        <begin position="96"/>
        <end position="113"/>
    </location>
</feature>
<gene>
    <name evidence="13" type="ORF">GCM10023225_24800</name>
</gene>
<dbReference type="PROSITE" id="PS50928">
    <property type="entry name" value="ABC_TM1"/>
    <property type="match status" value="1"/>
</dbReference>
<dbReference type="SUPFAM" id="SSF160964">
    <property type="entry name" value="MalF N-terminal region-like"/>
    <property type="match status" value="1"/>
</dbReference>
<evidence type="ECO:0000313" key="13">
    <source>
        <dbReference type="EMBL" id="GAA4984838.1"/>
    </source>
</evidence>
<dbReference type="InterPro" id="IPR035906">
    <property type="entry name" value="MetI-like_sf"/>
</dbReference>
<evidence type="ECO:0000256" key="2">
    <source>
        <dbReference type="ARBA" id="ARBA00009047"/>
    </source>
</evidence>
<dbReference type="Pfam" id="PF00528">
    <property type="entry name" value="BPD_transp_1"/>
    <property type="match status" value="1"/>
</dbReference>
<evidence type="ECO:0000256" key="4">
    <source>
        <dbReference type="ARBA" id="ARBA00022475"/>
    </source>
</evidence>
<dbReference type="CDD" id="cd06261">
    <property type="entry name" value="TM_PBP2"/>
    <property type="match status" value="1"/>
</dbReference>
<sequence length="547" mass="57745">MPARTPAPPQAVHPRGATAGTGPDGPTRPPAPVHRSLSASTIAIRVLLLGAVAAVVVWLAPVLVAQERWVGLAGLLLGAGALGVVYSTSRYVPGKYLLPGTLFLLALVVYPILATVQLSTTNYGDGKRGTKEEAVASIVGSSVEQLPDSPTYALTVATQGSTTEGPFTFFLVDADTGEVSRGDAGGLEEVPADEVRVRDGKVVEADGYTLLTPREVNAAGAAVTEFTVPTDDGAIRAQGVARAYEGSTALRYDEAADRIVDTRTGESWGVGRVGDSDFFVEQDGSPAFAQSWLQGVGTANYERIAANDVIVRDFARIFAWTLAFAALSVGLSFAVGLALAATLDDPRIRGQRLYRSVLVLPYAVPAVIGILVWSSFFNRDFGLVNELLGLRLDWLADPWLAKVAILLTNTWLGFPYMFIICTGALQSIPAELREAATMDGARSFTAFRRITLPLLLVAVAPLLVASFAFNFNNFNVIGLLTEGGPFAPDNPSAGATDILISYTYRLAFGGSGAQFGFAAAVSVLLFILTAVLAAAQFRATRALEDVN</sequence>
<evidence type="ECO:0000256" key="7">
    <source>
        <dbReference type="ARBA" id="ARBA00022989"/>
    </source>
</evidence>